<evidence type="ECO:0000313" key="2">
    <source>
        <dbReference type="EMBL" id="GAL24009.1"/>
    </source>
</evidence>
<keyword evidence="3" id="KW-1185">Reference proteome</keyword>
<gene>
    <name evidence="2" type="ORF">JCM19239_2992</name>
</gene>
<accession>A0ABQ0J5G4</accession>
<reference evidence="3" key="1">
    <citation type="submission" date="2014-09" db="EMBL/GenBank/DDBJ databases">
        <title>Vibrio variabilis JCM 19239. (C206) whole genome shotgun sequence.</title>
        <authorList>
            <person name="Sawabe T."/>
            <person name="Meirelles P."/>
            <person name="Nakanishi M."/>
            <person name="Sayaka M."/>
            <person name="Hattori M."/>
            <person name="Ohkuma M."/>
        </authorList>
    </citation>
    <scope>NUCLEOTIDE SEQUENCE [LARGE SCALE GENOMIC DNA]</scope>
    <source>
        <strain evidence="3">JCM 19239</strain>
    </source>
</reference>
<dbReference type="Proteomes" id="UP000029223">
    <property type="component" value="Unassembled WGS sequence"/>
</dbReference>
<evidence type="ECO:0000313" key="3">
    <source>
        <dbReference type="Proteomes" id="UP000029223"/>
    </source>
</evidence>
<evidence type="ECO:0000256" key="1">
    <source>
        <dbReference type="SAM" id="Phobius"/>
    </source>
</evidence>
<keyword evidence="1" id="KW-0472">Membrane</keyword>
<sequence>MWMAGFPGLFWGTMMGFASFIPVVGTALIWIPATAYLLITGDTGWGLFLAIWSIAVVALSIMCCAHCSCKAVLA</sequence>
<proteinExistence type="predicted"/>
<feature type="transmembrane region" description="Helical" evidence="1">
    <location>
        <begin position="12"/>
        <end position="39"/>
    </location>
</feature>
<feature type="transmembrane region" description="Helical" evidence="1">
    <location>
        <begin position="45"/>
        <end position="65"/>
    </location>
</feature>
<organism evidence="2 3">
    <name type="scientific">Vibrio variabilis</name>
    <dbReference type="NCBI Taxonomy" id="990271"/>
    <lineage>
        <taxon>Bacteria</taxon>
        <taxon>Pseudomonadati</taxon>
        <taxon>Pseudomonadota</taxon>
        <taxon>Gammaproteobacteria</taxon>
        <taxon>Vibrionales</taxon>
        <taxon>Vibrionaceae</taxon>
        <taxon>Vibrio</taxon>
    </lineage>
</organism>
<keyword evidence="1" id="KW-1133">Transmembrane helix</keyword>
<protein>
    <submittedName>
        <fullName evidence="2">Predicted permease</fullName>
    </submittedName>
</protein>
<reference evidence="3" key="2">
    <citation type="submission" date="2014-09" db="EMBL/GenBank/DDBJ databases">
        <authorList>
            <consortium name="NBRP consortium"/>
            <person name="Sawabe T."/>
            <person name="Meirelles P."/>
            <person name="Nakanishi M."/>
            <person name="Sayaka M."/>
            <person name="Hattori M."/>
            <person name="Ohkuma M."/>
        </authorList>
    </citation>
    <scope>NUCLEOTIDE SEQUENCE [LARGE SCALE GENOMIC DNA]</scope>
    <source>
        <strain evidence="3">JCM 19239</strain>
    </source>
</reference>
<name>A0ABQ0J5G4_9VIBR</name>
<dbReference type="EMBL" id="BBMS01000002">
    <property type="protein sequence ID" value="GAL24009.1"/>
    <property type="molecule type" value="Genomic_DNA"/>
</dbReference>
<keyword evidence="1" id="KW-0812">Transmembrane</keyword>
<comment type="caution">
    <text evidence="2">The sequence shown here is derived from an EMBL/GenBank/DDBJ whole genome shotgun (WGS) entry which is preliminary data.</text>
</comment>